<keyword evidence="1" id="KW-0812">Transmembrane</keyword>
<keyword evidence="1" id="KW-0472">Membrane</keyword>
<organism evidence="2 3">
    <name type="scientific">Actinomyces lilanjuaniae</name>
    <dbReference type="NCBI Taxonomy" id="2321394"/>
    <lineage>
        <taxon>Bacteria</taxon>
        <taxon>Bacillati</taxon>
        <taxon>Actinomycetota</taxon>
        <taxon>Actinomycetes</taxon>
        <taxon>Actinomycetales</taxon>
        <taxon>Actinomycetaceae</taxon>
        <taxon>Actinomyces</taxon>
    </lineage>
</organism>
<gene>
    <name evidence="2" type="ORF">D5R93_07315</name>
</gene>
<reference evidence="2 3" key="1">
    <citation type="submission" date="2018-09" db="EMBL/GenBank/DDBJ databases">
        <authorList>
            <person name="Li J."/>
        </authorList>
    </citation>
    <scope>NUCLEOTIDE SEQUENCE [LARGE SCALE GENOMIC DNA]</scope>
    <source>
        <strain evidence="2 3">2129</strain>
    </source>
</reference>
<dbReference type="EMBL" id="CP032514">
    <property type="protein sequence ID" value="AYD89880.1"/>
    <property type="molecule type" value="Genomic_DNA"/>
</dbReference>
<feature type="transmembrane region" description="Helical" evidence="1">
    <location>
        <begin position="134"/>
        <end position="158"/>
    </location>
</feature>
<protein>
    <submittedName>
        <fullName evidence="2">Uncharacterized protein</fullName>
    </submittedName>
</protein>
<proteinExistence type="predicted"/>
<accession>A0ABM6Z497</accession>
<evidence type="ECO:0000313" key="2">
    <source>
        <dbReference type="EMBL" id="AYD89880.1"/>
    </source>
</evidence>
<name>A0ABM6Z497_9ACTO</name>
<feature type="transmembrane region" description="Helical" evidence="1">
    <location>
        <begin position="39"/>
        <end position="58"/>
    </location>
</feature>
<evidence type="ECO:0000313" key="3">
    <source>
        <dbReference type="Proteomes" id="UP000273001"/>
    </source>
</evidence>
<evidence type="ECO:0000256" key="1">
    <source>
        <dbReference type="SAM" id="Phobius"/>
    </source>
</evidence>
<sequence>MPADGSQRVSMRDWPGRAPREPLPQAVVLPGRAAKDPRLWASVGTGILTALLALTYWFGTPRPARGPYAQDQHLETVIAVRPYLLPSVSWLVLGVTLMGLCVTLAVASSWAVARVWSVHAARRPGLAQPGRIVRLLPGLGVGMAVSAVVGAALLLTWLTTGPQVSEVSCPERPEGSCVRLAWGWTDLDTIVFDRRGLTMVPVRLGGSQ</sequence>
<feature type="transmembrane region" description="Helical" evidence="1">
    <location>
        <begin position="90"/>
        <end position="113"/>
    </location>
</feature>
<keyword evidence="1" id="KW-1133">Transmembrane helix</keyword>
<dbReference type="Proteomes" id="UP000273001">
    <property type="component" value="Chromosome"/>
</dbReference>
<keyword evidence="3" id="KW-1185">Reference proteome</keyword>